<dbReference type="EMBL" id="MQWD01000001">
    <property type="protein sequence ID" value="PAP78080.1"/>
    <property type="molecule type" value="Genomic_DNA"/>
</dbReference>
<dbReference type="OrthoDB" id="1523789at2"/>
<keyword evidence="2" id="KW-0472">Membrane</keyword>
<dbReference type="Pfam" id="PF18979">
    <property type="entry name" value="DUF5715"/>
    <property type="match status" value="1"/>
</dbReference>
<gene>
    <name evidence="3" type="ORF">BSZ37_17375</name>
</gene>
<protein>
    <submittedName>
        <fullName evidence="3">Uncharacterized protein</fullName>
    </submittedName>
</protein>
<dbReference type="AlphaFoldDB" id="A0A271J3Z6"/>
<feature type="transmembrane region" description="Helical" evidence="2">
    <location>
        <begin position="35"/>
        <end position="53"/>
    </location>
</feature>
<dbReference type="InterPro" id="IPR043769">
    <property type="entry name" value="DUF5715"/>
</dbReference>
<comment type="caution">
    <text evidence="3">The sequence shown here is derived from an EMBL/GenBank/DDBJ whole genome shotgun (WGS) entry which is preliminary data.</text>
</comment>
<keyword evidence="2" id="KW-1133">Transmembrane helix</keyword>
<evidence type="ECO:0000313" key="4">
    <source>
        <dbReference type="Proteomes" id="UP000216339"/>
    </source>
</evidence>
<accession>A0A271J3Z6</accession>
<keyword evidence="4" id="KW-1185">Reference proteome</keyword>
<name>A0A271J3Z6_9BACT</name>
<organism evidence="3 4">
    <name type="scientific">Rubrivirga marina</name>
    <dbReference type="NCBI Taxonomy" id="1196024"/>
    <lineage>
        <taxon>Bacteria</taxon>
        <taxon>Pseudomonadati</taxon>
        <taxon>Rhodothermota</taxon>
        <taxon>Rhodothermia</taxon>
        <taxon>Rhodothermales</taxon>
        <taxon>Rubricoccaceae</taxon>
        <taxon>Rubrivirga</taxon>
    </lineage>
</organism>
<reference evidence="3 4" key="1">
    <citation type="submission" date="2016-11" db="EMBL/GenBank/DDBJ databases">
        <title>Study of marine rhodopsin-containing bacteria.</title>
        <authorList>
            <person name="Yoshizawa S."/>
            <person name="Kumagai Y."/>
            <person name="Kogure K."/>
        </authorList>
    </citation>
    <scope>NUCLEOTIDE SEQUENCE [LARGE SCALE GENOMIC DNA]</scope>
    <source>
        <strain evidence="3 4">SAORIC-28</strain>
    </source>
</reference>
<feature type="region of interest" description="Disordered" evidence="1">
    <location>
        <begin position="1"/>
        <end position="26"/>
    </location>
</feature>
<sequence length="311" mass="34397">MSASPPDVQPLIEPRPDSEPMAPLPPRPRYRKKRWWAVGLGLALVGAAIVFGVRTNRGIEATFAVQERYVAEVERAFESIPMLSDEEIALLRRSRNARHVELAETFGVGPPDTRAEADSLGDRYAFVTIETDSLYTVLPGEYSVPRLTPSAAASLDSIAVRFREKLDQRGLPPFRFAVSSVWRTGADQAALRGGNVNAAAGRSSHEYGTTYDITYNPTRYSPAPDALPPPPRVDDRVPGFLHEVVRERLVAEQRADLDRLAADYPSRLTAALGRALIELEDEGVLAVVRERRQPVYHVTVARRLVPRPAAE</sequence>
<proteinExistence type="predicted"/>
<dbReference type="Proteomes" id="UP000216339">
    <property type="component" value="Unassembled WGS sequence"/>
</dbReference>
<keyword evidence="2" id="KW-0812">Transmembrane</keyword>
<evidence type="ECO:0000256" key="1">
    <source>
        <dbReference type="SAM" id="MobiDB-lite"/>
    </source>
</evidence>
<dbReference type="RefSeq" id="WP_095511754.1">
    <property type="nucleotide sequence ID" value="NZ_MQWD01000001.1"/>
</dbReference>
<evidence type="ECO:0000313" key="3">
    <source>
        <dbReference type="EMBL" id="PAP78080.1"/>
    </source>
</evidence>
<evidence type="ECO:0000256" key="2">
    <source>
        <dbReference type="SAM" id="Phobius"/>
    </source>
</evidence>